<dbReference type="GO" id="GO:0007051">
    <property type="term" value="P:spindle organization"/>
    <property type="evidence" value="ECO:0007669"/>
    <property type="project" value="TreeGrafter"/>
</dbReference>
<feature type="compositionally biased region" description="Gly residues" evidence="2">
    <location>
        <begin position="357"/>
        <end position="367"/>
    </location>
</feature>
<feature type="region of interest" description="Disordered" evidence="2">
    <location>
        <begin position="1"/>
        <end position="21"/>
    </location>
</feature>
<comment type="caution">
    <text evidence="3">The sequence shown here is derived from an EMBL/GenBank/DDBJ whole genome shotgun (WGS) entry which is preliminary data.</text>
</comment>
<feature type="region of interest" description="Disordered" evidence="2">
    <location>
        <begin position="2456"/>
        <end position="2479"/>
    </location>
</feature>
<name>A0AAD3DHA8_9CHLO</name>
<feature type="compositionally biased region" description="Polar residues" evidence="2">
    <location>
        <begin position="2427"/>
        <end position="2438"/>
    </location>
</feature>
<feature type="compositionally biased region" description="Low complexity" evidence="2">
    <location>
        <begin position="147"/>
        <end position="178"/>
    </location>
</feature>
<accession>A0AAD3DHA8</accession>
<feature type="region of interest" description="Disordered" evidence="2">
    <location>
        <begin position="709"/>
        <end position="737"/>
    </location>
</feature>
<feature type="region of interest" description="Disordered" evidence="2">
    <location>
        <begin position="1249"/>
        <end position="1329"/>
    </location>
</feature>
<feature type="compositionally biased region" description="Low complexity" evidence="2">
    <location>
        <begin position="1416"/>
        <end position="1427"/>
    </location>
</feature>
<dbReference type="GO" id="GO:0051295">
    <property type="term" value="P:establishment of meiotic spindle localization"/>
    <property type="evidence" value="ECO:0007669"/>
    <property type="project" value="TreeGrafter"/>
</dbReference>
<evidence type="ECO:0000256" key="1">
    <source>
        <dbReference type="SAM" id="Coils"/>
    </source>
</evidence>
<feature type="compositionally biased region" description="Polar residues" evidence="2">
    <location>
        <begin position="786"/>
        <end position="819"/>
    </location>
</feature>
<feature type="compositionally biased region" description="Acidic residues" evidence="2">
    <location>
        <begin position="2561"/>
        <end position="2570"/>
    </location>
</feature>
<feature type="compositionally biased region" description="Low complexity" evidence="2">
    <location>
        <begin position="2376"/>
        <end position="2426"/>
    </location>
</feature>
<feature type="compositionally biased region" description="Acidic residues" evidence="2">
    <location>
        <begin position="2499"/>
        <end position="2520"/>
    </location>
</feature>
<feature type="region of interest" description="Disordered" evidence="2">
    <location>
        <begin position="2496"/>
        <end position="2654"/>
    </location>
</feature>
<keyword evidence="1" id="KW-0175">Coiled coil</keyword>
<feature type="region of interest" description="Disordered" evidence="2">
    <location>
        <begin position="60"/>
        <end position="183"/>
    </location>
</feature>
<feature type="compositionally biased region" description="Polar residues" evidence="2">
    <location>
        <begin position="856"/>
        <end position="865"/>
    </location>
</feature>
<feature type="compositionally biased region" description="Polar residues" evidence="2">
    <location>
        <begin position="1138"/>
        <end position="1148"/>
    </location>
</feature>
<dbReference type="Pfam" id="PF00612">
    <property type="entry name" value="IQ"/>
    <property type="match status" value="6"/>
</dbReference>
<feature type="region of interest" description="Disordered" evidence="2">
    <location>
        <begin position="1382"/>
        <end position="1590"/>
    </location>
</feature>
<feature type="compositionally biased region" description="Polar residues" evidence="2">
    <location>
        <begin position="2863"/>
        <end position="2873"/>
    </location>
</feature>
<feature type="compositionally biased region" description="Low complexity" evidence="2">
    <location>
        <begin position="3004"/>
        <end position="3029"/>
    </location>
</feature>
<feature type="compositionally biased region" description="Polar residues" evidence="2">
    <location>
        <begin position="88"/>
        <end position="116"/>
    </location>
</feature>
<feature type="region of interest" description="Disordered" evidence="2">
    <location>
        <begin position="2847"/>
        <end position="2910"/>
    </location>
</feature>
<feature type="region of interest" description="Disordered" evidence="2">
    <location>
        <begin position="2695"/>
        <end position="2735"/>
    </location>
</feature>
<dbReference type="CDD" id="cd23767">
    <property type="entry name" value="IQCD"/>
    <property type="match status" value="4"/>
</dbReference>
<feature type="compositionally biased region" description="Basic and acidic residues" evidence="2">
    <location>
        <begin position="2536"/>
        <end position="2546"/>
    </location>
</feature>
<feature type="compositionally biased region" description="Acidic residues" evidence="2">
    <location>
        <begin position="3260"/>
        <end position="3278"/>
    </location>
</feature>
<feature type="compositionally biased region" description="Acidic residues" evidence="2">
    <location>
        <begin position="306"/>
        <end position="315"/>
    </location>
</feature>
<feature type="region of interest" description="Disordered" evidence="2">
    <location>
        <begin position="2229"/>
        <end position="2438"/>
    </location>
</feature>
<reference evidence="3 4" key="1">
    <citation type="journal article" date="2021" name="Sci. Rep.">
        <title>Genome sequencing of the multicellular alga Astrephomene provides insights into convergent evolution of germ-soma differentiation.</title>
        <authorList>
            <person name="Yamashita S."/>
            <person name="Yamamoto K."/>
            <person name="Matsuzaki R."/>
            <person name="Suzuki S."/>
            <person name="Yamaguchi H."/>
            <person name="Hirooka S."/>
            <person name="Minakuchi Y."/>
            <person name="Miyagishima S."/>
            <person name="Kawachi M."/>
            <person name="Toyoda A."/>
            <person name="Nozaki H."/>
        </authorList>
    </citation>
    <scope>NUCLEOTIDE SEQUENCE [LARGE SCALE GENOMIC DNA]</scope>
    <source>
        <strain evidence="3 4">NIES-4017</strain>
    </source>
</reference>
<feature type="region of interest" description="Disordered" evidence="2">
    <location>
        <begin position="1622"/>
        <end position="1660"/>
    </location>
</feature>
<feature type="region of interest" description="Disordered" evidence="2">
    <location>
        <begin position="3224"/>
        <end position="3288"/>
    </location>
</feature>
<feature type="compositionally biased region" description="Low complexity" evidence="2">
    <location>
        <begin position="2239"/>
        <end position="2252"/>
    </location>
</feature>
<feature type="compositionally biased region" description="Pro residues" evidence="2">
    <location>
        <begin position="560"/>
        <end position="574"/>
    </location>
</feature>
<dbReference type="EMBL" id="BMAR01000002">
    <property type="protein sequence ID" value="GFR41805.1"/>
    <property type="molecule type" value="Genomic_DNA"/>
</dbReference>
<feature type="region of interest" description="Disordered" evidence="2">
    <location>
        <begin position="656"/>
        <end position="675"/>
    </location>
</feature>
<feature type="compositionally biased region" description="Low complexity" evidence="2">
    <location>
        <begin position="118"/>
        <end position="129"/>
    </location>
</feature>
<dbReference type="PANTHER" id="PTHR22706">
    <property type="entry name" value="ASSEMBLY FACTOR FOR SPINDLE MICROTUBULES"/>
    <property type="match status" value="1"/>
</dbReference>
<feature type="compositionally biased region" description="Low complexity" evidence="2">
    <location>
        <begin position="2304"/>
        <end position="2322"/>
    </location>
</feature>
<feature type="compositionally biased region" description="Polar residues" evidence="2">
    <location>
        <begin position="666"/>
        <end position="675"/>
    </location>
</feature>
<feature type="compositionally biased region" description="Polar residues" evidence="2">
    <location>
        <begin position="920"/>
        <end position="931"/>
    </location>
</feature>
<dbReference type="Gene3D" id="1.20.5.190">
    <property type="match status" value="2"/>
</dbReference>
<feature type="compositionally biased region" description="Basic and acidic residues" evidence="2">
    <location>
        <begin position="1432"/>
        <end position="1441"/>
    </location>
</feature>
<feature type="compositionally biased region" description="Low complexity" evidence="2">
    <location>
        <begin position="2344"/>
        <end position="2353"/>
    </location>
</feature>
<keyword evidence="4" id="KW-1185">Reference proteome</keyword>
<proteinExistence type="predicted"/>
<feature type="compositionally biased region" description="Basic and acidic residues" evidence="2">
    <location>
        <begin position="2607"/>
        <end position="2619"/>
    </location>
</feature>
<dbReference type="Proteomes" id="UP001054857">
    <property type="component" value="Unassembled WGS sequence"/>
</dbReference>
<feature type="compositionally biased region" description="Polar residues" evidence="2">
    <location>
        <begin position="1470"/>
        <end position="1479"/>
    </location>
</feature>
<feature type="region of interest" description="Disordered" evidence="2">
    <location>
        <begin position="756"/>
        <end position="833"/>
    </location>
</feature>
<feature type="region of interest" description="Disordered" evidence="2">
    <location>
        <begin position="267"/>
        <end position="324"/>
    </location>
</feature>
<feature type="compositionally biased region" description="Low complexity" evidence="2">
    <location>
        <begin position="427"/>
        <end position="444"/>
    </location>
</feature>
<dbReference type="PROSITE" id="PS50096">
    <property type="entry name" value="IQ"/>
    <property type="match status" value="6"/>
</dbReference>
<feature type="compositionally biased region" description="Low complexity" evidence="2">
    <location>
        <begin position="269"/>
        <end position="291"/>
    </location>
</feature>
<feature type="compositionally biased region" description="Low complexity" evidence="2">
    <location>
        <begin position="1382"/>
        <end position="1407"/>
    </location>
</feature>
<sequence>MAPPAGATGSQQQQPQQQQQQQFVDAAQFYGLYKSAKTLAKSFQAVAVQKDHQVKTLKHENEELRQRLQMLEAQQQHQQQGLKPGAQGPQSGSTSSGNPPSAINQRNSNGANQPITNAALASAPSSSRSQPVIPPSMRRSVPQGLQPATARAAAAAPAPTRLADNSSGAAPAHGPASARTGAVHASMDMQQGVFARHMLRYGNAPQAQAQAQALQHAMLLQQQQQQQLQQPRHVQQQPLQQQPAQPEAANGAASRVVLSARGHGDVWFAGSSQSRSRSNSQGASQSHSQSQVHKHGLQSHPVLGPEDAEPEDSEAVDAAGKNKTAKGKIVKAFKKLLKVQAWRGGRDEENNKQEAGGAAGMEAGRGGQPQQPGKVDASGLLTLPQQVPPQAPSAASVIAGAAPPSSHRHQRWSSASPDAPGQDSRAARPAAPQAATAAGVSAVPAPDPLRASQAAGYGMGLLGLFDAPPLPNSEGYGGLAAPPLPVAPAALSRPSAAAAASGLGRPVTLPTQYLFGGNGQQTASAGVADADVTTIAPTNFQQQQQQGATSIVGQSSGGLYPPPPQLPTQPPSQAPPLVQIQRNPTLQHQALHQQQLLHQDPSTGGSCIAVEAIAVSLQGSDLAYGRHGSSAVDLFAPTALSALRRQQQQAQLPDLLDQQTHHQQHVPSSSPVTSARDNATATLADALMSPASAAGPGVAVAAAAAAANGGTTSATPSPGGAASNNVKSPGGGAKQASEGGNVWAMLVHRSGLGQVAQRLTSSAPGSRRSTDSSGTGSACGTATGLVPNQSQPIVAQASQSGASLSRQSWGSELSGTQSEHVAAGSNRPPMAASNSSLTFRAAALQLGQLPPRPAGRSSTPASASAGNAGLPPATPATTPVAAAHGSGDVHSAAPPSTTAIATSPAPVSTSTHEPAAFETPQESALRASQRTHGAPASSTLSPPPTAATAVAATTPAPQSASTTPPDSTITDTYLNGILSRLKTPGVLRHTSGGGGLATCTTPVTASWPAPAQTDGMDGTDAEDETKAGMMSPGAAAAGRASIAVDGALFRRDFGRSVGVAWRRKSLGYQNAAPTASFHERTLQSSTSGRAANISVEGLLDSHEPTSPHGDSASKPSNAAAAAEDAGPPSPTRPGATAPASSPCTSPQRPSLAHAAAVWTSRSPRGSGLASPRGAASSPRAPVSGSSPTQQVTKTVVPTVTTAVTATAIATAEANASPAMQASPRATKQAINETATARQPHLMAPPISTSVVTKASAGDANKPQQVPPPLRLGALANGGPATDADTPAAVRTPGSANRPQPGSARYAAANAGASSSSGGGGSPGSDWLTGGDADSAAFTAGGDGNSTVVMHAVMPTGDTVTAVTGLRDVRVGSNVATTAAVGAPAPAGKAAAPSGAASVRQEPAATTPQAPPARGFSSAGPTPSSCSSVGSWDPEHDGEHRSSSAQRRHHFHHHLHLHLHHRSSSAPRALWSSTDGALQQTKTTKGSTGAGGESITAAAATVRSQPGVDAASATATPVTLHKRPGVTPPVKLRPLDTAGARSLNGGLTGSRSARGPSPTAAAGGAPVAIPSKSASQGGKVEPRGSAVAAAPAVPSGDEYGAVAAGGAESPSVSSGAASSDFASAVTAAPSPSRSQARQDQQSARTPAAPETDLQSPRSAASAAWDRVQNTAATSIQAAWRGARARASVRGRQLMGDLLDTSDTAAAAEAAAAEEAEAQLRHQELEWAAVRLQAAWRGVRARRQFKKLRLQAAETRRRKQITAAVAIQAAWRGCRARVFVKDLRAKRAAAAERLRQLAEAKERRRRAAAAVTIQSAWRGFVARQRAAVERQKLQELRQRQLQEAAATRVQAAWRGRKARVQVAAMLQVLEQQRRYQQRELAATAIQRVWRGHRCRVALKEEQRVHDETQRRELADLLAAELHQHLLMQQQQQHPHPMATLPLHTEPRSSGGADDPSLLEAAEETPLLFLRPLSGRQPVVQLRLPLLTRSPRVTLAGADGSTTARLLTPREPAAPAQASGTPRYCQDEAADGAPLVLPPLPRRSSGGSDCGGVARRSSGGGGVLVGGCSVSDGGAAGAMTPRHPVVPRLRLPSNGSSAAAIIETSSRPSSEGSAGNVSNRNLVPGVYQSLVAAPPPPQPPLPPPQPKSAPCSSRDYDGGSGGGGRVDVRAPYSYRGGNLVTEDLVTSAAYIAAAATAAATAIPLAPATASAATSEGAVTTGVEESVGECDAVSMSQGPITQDGGTTTRDSRGSGTYNNSAVGGAAGDKEEDEREDEVGSKDRSEGEPAKTEDDGDEEEGRGPYHQNSGRSSRASSRCVRAEVASSDGVSDSRVELEVSADGAEEASRANSSSCNSNDVGGGGPEVSRSCALTEEDEVRSNMSGGSASVSVSNNRNHSRGAANSVSRSNRSGRSNRSTRSDRSTQSTRSNPSTCSLNSDSESTKTLLDKLVQLAAAAVERRLGPDDPELAQLSTVLEDPSSRGEWLRLRLGRRLAQVQQLPWDELDEDEEEDEEDGEEVEEEVDGSLVERSEGPAASEEAVSRAVDESERASGCTGATTGAAEVAEAEGDEEVEAAPASRKVSQLHQEQSWSGGSGSVSDRDGGGGGGKDVGAHDGNRGKEAAAVRGQAPGLHVSSRRGSRSAGGAEEEELLSPEAPSAGTNMLALLSSYGAGDGATVADGDAAEGPCEVVEQAPTASAVVVDEGDKKDQGHGVPVMAESGSGRLSARDRERAANADTVQTPPKEYHSMEALPPSPIAETPVAATPIEAARAAAATPGGGAPNSVFSFGYRSWGAPAAPATPAWPVTAAAGGATEAEAMGAAAGAGPSFGGEQHQSSPAMTQISFGGFGGFGGFTGGAAPRPRGHSAGSSEADTPTSRPLCPAQQQEAPHPPPGRDSFPGFALPGNAFAGFARGDPADQQQQCLLQTPTLHANPHSAIAEAVASEQRLVDERYLAAPQLSVDSSQMYGSANAATSDSAYASAMAAGSSQRTGNMTERGGAGHPWRRMNGALANADAGNNTDNGGDAAMNGAAATPQSRRRPQPADSTDSTYNSTAPSAFQSYGSCTTTMQYAGGDSSAPSRGAGTAATAAAAVAAAAASGDGDDGDVTTVTDCGPADSYAFGSAAGIVGAGAGAALPHVARGVVRLHQQLTGSPSVNGGTATVDMEADAESMPAGSHRATSAVAISSLGVLQQQQRTGASVQPAVSLEADAARGLQPGNLFRDNAAYEEEDVEEEEEGEEEDDEEGYESYGEEEEVQLSCSSGDEGEEEEVEEEESEEEEGEGVWMGRAASV</sequence>
<dbReference type="SMART" id="SM00015">
    <property type="entry name" value="IQ"/>
    <property type="match status" value="6"/>
</dbReference>
<feature type="region of interest" description="Disordered" evidence="2">
    <location>
        <begin position="224"/>
        <end position="254"/>
    </location>
</feature>
<feature type="compositionally biased region" description="Polar residues" evidence="2">
    <location>
        <begin position="2577"/>
        <end position="2587"/>
    </location>
</feature>
<evidence type="ECO:0000313" key="3">
    <source>
        <dbReference type="EMBL" id="GFR41805.1"/>
    </source>
</evidence>
<feature type="compositionally biased region" description="Low complexity" evidence="2">
    <location>
        <begin position="1301"/>
        <end position="1315"/>
    </location>
</feature>
<dbReference type="GO" id="GO:0005516">
    <property type="term" value="F:calmodulin binding"/>
    <property type="evidence" value="ECO:0007669"/>
    <property type="project" value="TreeGrafter"/>
</dbReference>
<feature type="compositionally biased region" description="Basic and acidic residues" evidence="2">
    <location>
        <begin position="2273"/>
        <end position="2288"/>
    </location>
</feature>
<evidence type="ECO:0000313" key="4">
    <source>
        <dbReference type="Proteomes" id="UP001054857"/>
    </source>
</evidence>
<dbReference type="InterPro" id="IPR051185">
    <property type="entry name" value="ASPM"/>
</dbReference>
<evidence type="ECO:0000256" key="2">
    <source>
        <dbReference type="SAM" id="MobiDB-lite"/>
    </source>
</evidence>
<feature type="region of interest" description="Disordered" evidence="2">
    <location>
        <begin position="539"/>
        <end position="577"/>
    </location>
</feature>
<feature type="compositionally biased region" description="Basic residues" evidence="2">
    <location>
        <begin position="1445"/>
        <end position="1462"/>
    </location>
</feature>
<feature type="compositionally biased region" description="Low complexity" evidence="2">
    <location>
        <begin position="11"/>
        <end position="21"/>
    </location>
</feature>
<feature type="compositionally biased region" description="Low complexity" evidence="2">
    <location>
        <begin position="1112"/>
        <end position="1126"/>
    </location>
</feature>
<dbReference type="GO" id="GO:0000278">
    <property type="term" value="P:mitotic cell cycle"/>
    <property type="evidence" value="ECO:0007669"/>
    <property type="project" value="TreeGrafter"/>
</dbReference>
<gene>
    <name evidence="3" type="ORF">Agub_g2573</name>
</gene>
<dbReference type="InterPro" id="IPR027417">
    <property type="entry name" value="P-loop_NTPase"/>
</dbReference>
<feature type="region of interest" description="Disordered" evidence="2">
    <location>
        <begin position="849"/>
        <end position="969"/>
    </location>
</feature>
<feature type="region of interest" description="Disordered" evidence="2">
    <location>
        <begin position="2980"/>
        <end position="3053"/>
    </location>
</feature>
<feature type="compositionally biased region" description="Low complexity" evidence="2">
    <location>
        <begin position="1622"/>
        <end position="1643"/>
    </location>
</feature>
<feature type="compositionally biased region" description="Acidic residues" evidence="2">
    <location>
        <begin position="3224"/>
        <end position="3252"/>
    </location>
</feature>
<dbReference type="SUPFAM" id="SSF52540">
    <property type="entry name" value="P-loop containing nucleoside triphosphate hydrolases"/>
    <property type="match status" value="1"/>
</dbReference>
<feature type="region of interest" description="Disordered" evidence="2">
    <location>
        <begin position="2126"/>
        <end position="2164"/>
    </location>
</feature>
<protein>
    <submittedName>
        <fullName evidence="3">Uncharacterized protein</fullName>
    </submittedName>
</protein>
<feature type="compositionally biased region" description="Low complexity" evidence="2">
    <location>
        <begin position="67"/>
        <end position="82"/>
    </location>
</feature>
<feature type="compositionally biased region" description="Polar residues" evidence="2">
    <location>
        <begin position="3040"/>
        <end position="3053"/>
    </location>
</feature>
<organism evidence="3 4">
    <name type="scientific">Astrephomene gubernaculifera</name>
    <dbReference type="NCBI Taxonomy" id="47775"/>
    <lineage>
        <taxon>Eukaryota</taxon>
        <taxon>Viridiplantae</taxon>
        <taxon>Chlorophyta</taxon>
        <taxon>core chlorophytes</taxon>
        <taxon>Chlorophyceae</taxon>
        <taxon>CS clade</taxon>
        <taxon>Chlamydomonadales</taxon>
        <taxon>Astrephomenaceae</taxon>
        <taxon>Astrephomene</taxon>
    </lineage>
</organism>
<feature type="compositionally biased region" description="Low complexity" evidence="2">
    <location>
        <begin position="224"/>
        <end position="249"/>
    </location>
</feature>
<feature type="region of interest" description="Disordered" evidence="2">
    <location>
        <begin position="1099"/>
        <end position="1193"/>
    </location>
</feature>
<feature type="region of interest" description="Disordered" evidence="2">
    <location>
        <begin position="2815"/>
        <end position="2834"/>
    </location>
</feature>
<dbReference type="GO" id="GO:0000922">
    <property type="term" value="C:spindle pole"/>
    <property type="evidence" value="ECO:0007669"/>
    <property type="project" value="TreeGrafter"/>
</dbReference>
<feature type="compositionally biased region" description="Low complexity" evidence="2">
    <location>
        <begin position="934"/>
        <end position="969"/>
    </location>
</feature>
<feature type="compositionally biased region" description="Low complexity" evidence="2">
    <location>
        <begin position="1549"/>
        <end position="1570"/>
    </location>
</feature>
<feature type="compositionally biased region" description="Low complexity" evidence="2">
    <location>
        <begin position="392"/>
        <end position="405"/>
    </location>
</feature>
<feature type="compositionally biased region" description="Low complexity" evidence="2">
    <location>
        <begin position="891"/>
        <end position="911"/>
    </location>
</feature>
<feature type="region of interest" description="Disordered" evidence="2">
    <location>
        <begin position="999"/>
        <end position="1032"/>
    </location>
</feature>
<feature type="region of interest" description="Disordered" evidence="2">
    <location>
        <begin position="344"/>
        <end position="445"/>
    </location>
</feature>
<feature type="compositionally biased region" description="Low complexity" evidence="2">
    <location>
        <begin position="1164"/>
        <end position="1193"/>
    </location>
</feature>
<feature type="compositionally biased region" description="Pro residues" evidence="2">
    <location>
        <begin position="2130"/>
        <end position="2144"/>
    </location>
</feature>
<feature type="coiled-coil region" evidence="1">
    <location>
        <begin position="1778"/>
        <end position="1841"/>
    </location>
</feature>
<feature type="compositionally biased region" description="Low complexity" evidence="2">
    <location>
        <begin position="2551"/>
        <end position="2560"/>
    </location>
</feature>
<feature type="compositionally biased region" description="Low complexity" evidence="2">
    <location>
        <begin position="709"/>
        <end position="723"/>
    </location>
</feature>
<feature type="region of interest" description="Disordered" evidence="2">
    <location>
        <begin position="1928"/>
        <end position="1954"/>
    </location>
</feature>
<dbReference type="InterPro" id="IPR000048">
    <property type="entry name" value="IQ_motif_EF-hand-BS"/>
</dbReference>
<dbReference type="PANTHER" id="PTHR22706:SF2">
    <property type="entry name" value="SFI1 SPINDLE BODY DOMAIN-CONTAINING PROTEIN"/>
    <property type="match status" value="1"/>
</dbReference>
<feature type="compositionally biased region" description="Low complexity" evidence="2">
    <location>
        <begin position="765"/>
        <end position="784"/>
    </location>
</feature>